<evidence type="ECO:0000256" key="19">
    <source>
        <dbReference type="ARBA" id="ARBA00075093"/>
    </source>
</evidence>
<evidence type="ECO:0000313" key="27">
    <source>
        <dbReference type="Proteomes" id="UP000504610"/>
    </source>
</evidence>
<dbReference type="FunFam" id="1.10.630.10:FF:000048">
    <property type="entry name" value="3-epi-6-deoxocathasterone 23-monooxygenase CYP90D1"/>
    <property type="match status" value="1"/>
</dbReference>
<dbReference type="GO" id="GO:0020037">
    <property type="term" value="F:heme binding"/>
    <property type="evidence" value="ECO:0007669"/>
    <property type="project" value="InterPro"/>
</dbReference>
<evidence type="ECO:0000256" key="5">
    <source>
        <dbReference type="ARBA" id="ARBA00022617"/>
    </source>
</evidence>
<keyword evidence="8" id="KW-0752">Steroid biosynthesis</keyword>
<proteinExistence type="inferred from homology"/>
<evidence type="ECO:0000256" key="10">
    <source>
        <dbReference type="ARBA" id="ARBA00023002"/>
    </source>
</evidence>
<dbReference type="Proteomes" id="UP000504610">
    <property type="component" value="Chromosome 6"/>
</dbReference>
<evidence type="ECO:0000256" key="18">
    <source>
        <dbReference type="ARBA" id="ARBA00066344"/>
    </source>
</evidence>
<dbReference type="Pfam" id="PF00067">
    <property type="entry name" value="p450"/>
    <property type="match status" value="1"/>
</dbReference>
<dbReference type="GO" id="GO:0005789">
    <property type="term" value="C:endoplasmic reticulum membrane"/>
    <property type="evidence" value="ECO:0007669"/>
    <property type="project" value="UniProtKB-SubCell"/>
</dbReference>
<evidence type="ECO:0000256" key="16">
    <source>
        <dbReference type="ARBA" id="ARBA00051572"/>
    </source>
</evidence>
<accession>A0A9W3BU33</accession>
<dbReference type="RefSeq" id="XP_056842791.1">
    <property type="nucleotide sequence ID" value="XM_056986811.1"/>
</dbReference>
<organism evidence="27 28">
    <name type="scientific">Raphanus sativus</name>
    <name type="common">Radish</name>
    <name type="synonym">Raphanus raphanistrum var. sativus</name>
    <dbReference type="NCBI Taxonomy" id="3726"/>
    <lineage>
        <taxon>Eukaryota</taxon>
        <taxon>Viridiplantae</taxon>
        <taxon>Streptophyta</taxon>
        <taxon>Embryophyta</taxon>
        <taxon>Tracheophyta</taxon>
        <taxon>Spermatophyta</taxon>
        <taxon>Magnoliopsida</taxon>
        <taxon>eudicotyledons</taxon>
        <taxon>Gunneridae</taxon>
        <taxon>Pentapetalae</taxon>
        <taxon>rosids</taxon>
        <taxon>malvids</taxon>
        <taxon>Brassicales</taxon>
        <taxon>Brassicaceae</taxon>
        <taxon>Brassiceae</taxon>
        <taxon>Raphanus</taxon>
    </lineage>
</organism>
<evidence type="ECO:0000256" key="1">
    <source>
        <dbReference type="ARBA" id="ARBA00001971"/>
    </source>
</evidence>
<comment type="subcellular location">
    <subcellularLocation>
        <location evidence="2">Endoplasmic reticulum membrane</location>
        <topology evidence="2">Single-pass membrane protein</topology>
    </subcellularLocation>
</comment>
<dbReference type="PRINTS" id="PR00463">
    <property type="entry name" value="EP450I"/>
</dbReference>
<evidence type="ECO:0000256" key="22">
    <source>
        <dbReference type="ARBA" id="ARBA00083187"/>
    </source>
</evidence>
<comment type="catalytic activity">
    <reaction evidence="16">
        <text>3-epi-6-deoxocathasterone + reduced [NADPH--hemoprotein reductase] + O2 = 6-deoxotyphasterol + oxidized [NADPH--hemoprotein reductase] + H2O + H(+)</text>
        <dbReference type="Rhea" id="RHEA:27321"/>
        <dbReference type="Rhea" id="RHEA-COMP:11964"/>
        <dbReference type="Rhea" id="RHEA-COMP:11965"/>
        <dbReference type="ChEBI" id="CHEBI:15377"/>
        <dbReference type="ChEBI" id="CHEBI:15378"/>
        <dbReference type="ChEBI" id="CHEBI:15379"/>
        <dbReference type="ChEBI" id="CHEBI:20717"/>
        <dbReference type="ChEBI" id="CHEBI:57618"/>
        <dbReference type="ChEBI" id="CHEBI:58210"/>
        <dbReference type="ChEBI" id="CHEBI:59410"/>
        <dbReference type="EC" id="1.14.14.147"/>
    </reaction>
</comment>
<sequence length="552" mass="62932">MDTCSSLLLFSFLLFAIIIVIIFNKINGLRSSSASKKKLIDHVNTHSHGQLFPQGSLGWPVIGETIEFVSSAYSDHPESFMDKRRLMYGRVFKSHIFGTATIVSTDADVNKTVLQSDPTAFVPFYPKTVRELMGKSSILLINGSLHRRFHGLVGSFLKSALLKAQVVKDMHKFLSESMDQWSEDQPVLLQDVSKTVAFKVLAKALISVEKGEELDELKKEFEQFIKGLMSLPVNFPGTQLHRSLQAKKKMVKQVERIIEGKVRKAKNKDEDGVIAKDVVDVLLKDSSENLTHNLIANNMVDMMIPGHDSVPVLITLAVKFLSDSPSALHFLTEENMELKRLKELTGEPLYWNDYLSLPFTQKVITETLRMGNVIIGVMRKAMKDVEIKGHVIPKGWCFLAYLRSVHLDKLYYESPYKFNPWRWQERDMNTSSFSPFGGGQRLCPGLDLARLEASIFLHHLVTRFRIWCGKGALGFKQSGTLGPNKSHRFLTSWTQFLKDKSGSVFFLMDYRRRYNYQFSYSAYEEQVTHLDQTKMIVVENGESILHYQKLKG</sequence>
<dbReference type="AlphaFoldDB" id="A0A9W3BU33"/>
<comment type="pathway">
    <text evidence="14">Plant hormone biosynthesis; brassinosteroid biosynthesis.</text>
</comment>
<keyword evidence="7 24" id="KW-0479">Metal-binding</keyword>
<comment type="similarity">
    <text evidence="4 25">Belongs to the cytochrome P450 family.</text>
</comment>
<reference evidence="27" key="1">
    <citation type="journal article" date="2019" name="Database">
        <title>The radish genome database (RadishGD): an integrated information resource for radish genomics.</title>
        <authorList>
            <person name="Yu H.J."/>
            <person name="Baek S."/>
            <person name="Lee Y.J."/>
            <person name="Cho A."/>
            <person name="Mun J.H."/>
        </authorList>
    </citation>
    <scope>NUCLEOTIDE SEQUENCE [LARGE SCALE GENOMIC DNA]</scope>
    <source>
        <strain evidence="27">cv. WK10039</strain>
    </source>
</reference>
<keyword evidence="27" id="KW-1185">Reference proteome</keyword>
<dbReference type="OrthoDB" id="3945418at2759"/>
<dbReference type="GO" id="GO:0048441">
    <property type="term" value="P:petal development"/>
    <property type="evidence" value="ECO:0007669"/>
    <property type="project" value="UniProtKB-ARBA"/>
</dbReference>
<dbReference type="CDD" id="cd11043">
    <property type="entry name" value="CYP90-like"/>
    <property type="match status" value="1"/>
</dbReference>
<evidence type="ECO:0000256" key="25">
    <source>
        <dbReference type="RuleBase" id="RU000461"/>
    </source>
</evidence>
<dbReference type="GO" id="GO:0005506">
    <property type="term" value="F:iron ion binding"/>
    <property type="evidence" value="ECO:0007669"/>
    <property type="project" value="InterPro"/>
</dbReference>
<dbReference type="InterPro" id="IPR036396">
    <property type="entry name" value="Cyt_P450_sf"/>
</dbReference>
<keyword evidence="12 25" id="KW-0503">Monooxygenase</keyword>
<dbReference type="EC" id="1.14.14.147" evidence="18"/>
<dbReference type="Gene3D" id="1.10.630.10">
    <property type="entry name" value="Cytochrome P450"/>
    <property type="match status" value="1"/>
</dbReference>
<dbReference type="GO" id="GO:0102097">
    <property type="term" value="F:22alpha-hydroxysteroid 23-monooxygenase activity"/>
    <property type="evidence" value="ECO:0007669"/>
    <property type="project" value="UniProtKB-EC"/>
</dbReference>
<keyword evidence="13 26" id="KW-0472">Membrane</keyword>
<evidence type="ECO:0000256" key="14">
    <source>
        <dbReference type="ARBA" id="ARBA00037910"/>
    </source>
</evidence>
<dbReference type="GO" id="GO:0010268">
    <property type="term" value="P:brassinosteroid homeostasis"/>
    <property type="evidence" value="ECO:0007669"/>
    <property type="project" value="TreeGrafter"/>
</dbReference>
<keyword evidence="6 26" id="KW-0812">Transmembrane</keyword>
<dbReference type="InterPro" id="IPR017972">
    <property type="entry name" value="Cyt_P450_CS"/>
</dbReference>
<evidence type="ECO:0000256" key="24">
    <source>
        <dbReference type="PIRSR" id="PIRSR602401-1"/>
    </source>
</evidence>
<feature type="transmembrane region" description="Helical" evidence="26">
    <location>
        <begin position="6"/>
        <end position="26"/>
    </location>
</feature>
<feature type="binding site" description="axial binding residue" evidence="24">
    <location>
        <position position="443"/>
    </location>
    <ligand>
        <name>heme</name>
        <dbReference type="ChEBI" id="CHEBI:30413"/>
    </ligand>
    <ligandPart>
        <name>Fe</name>
        <dbReference type="ChEBI" id="CHEBI:18248"/>
    </ligandPart>
</feature>
<evidence type="ECO:0000256" key="11">
    <source>
        <dbReference type="ARBA" id="ARBA00023004"/>
    </source>
</evidence>
<dbReference type="GO" id="GO:0048366">
    <property type="term" value="P:leaf development"/>
    <property type="evidence" value="ECO:0007669"/>
    <property type="project" value="UniProtKB-ARBA"/>
</dbReference>
<gene>
    <name evidence="28" type="primary">LOC108805921</name>
</gene>
<dbReference type="PROSITE" id="PS00086">
    <property type="entry name" value="CYTOCHROME_P450"/>
    <property type="match status" value="1"/>
</dbReference>
<keyword evidence="10 25" id="KW-0560">Oxidoreductase</keyword>
<evidence type="ECO:0000256" key="7">
    <source>
        <dbReference type="ARBA" id="ARBA00022723"/>
    </source>
</evidence>
<evidence type="ECO:0000256" key="17">
    <source>
        <dbReference type="ARBA" id="ARBA00060577"/>
    </source>
</evidence>
<dbReference type="GO" id="GO:0048443">
    <property type="term" value="P:stamen development"/>
    <property type="evidence" value="ECO:0007669"/>
    <property type="project" value="UniProtKB-ARBA"/>
</dbReference>
<keyword evidence="11 24" id="KW-0408">Iron</keyword>
<keyword evidence="23" id="KW-1069">Brassinosteroid biosynthesis</keyword>
<evidence type="ECO:0000256" key="12">
    <source>
        <dbReference type="ARBA" id="ARBA00023033"/>
    </source>
</evidence>
<keyword evidence="23" id="KW-0443">Lipid metabolism</keyword>
<dbReference type="PANTHER" id="PTHR24286:SF382">
    <property type="entry name" value="3-EPI-6-DEOXOCATHASTERONE 23-MONOOXYGENASE"/>
    <property type="match status" value="1"/>
</dbReference>
<comment type="cofactor">
    <cofactor evidence="1 24">
        <name>heme</name>
        <dbReference type="ChEBI" id="CHEBI:30413"/>
    </cofactor>
</comment>
<comment type="pathway">
    <text evidence="3">Hormone biosynthesis.</text>
</comment>
<keyword evidence="5 24" id="KW-0349">Heme</keyword>
<dbReference type="InterPro" id="IPR001128">
    <property type="entry name" value="Cyt_P450"/>
</dbReference>
<evidence type="ECO:0000313" key="28">
    <source>
        <dbReference type="RefSeq" id="XP_056842791.1"/>
    </source>
</evidence>
<dbReference type="GeneID" id="108805921"/>
<keyword evidence="23" id="KW-0444">Lipid biosynthesis</keyword>
<dbReference type="GO" id="GO:0016125">
    <property type="term" value="P:sterol metabolic process"/>
    <property type="evidence" value="ECO:0007669"/>
    <property type="project" value="TreeGrafter"/>
</dbReference>
<reference evidence="28" key="2">
    <citation type="submission" date="2025-08" db="UniProtKB">
        <authorList>
            <consortium name="RefSeq"/>
        </authorList>
    </citation>
    <scope>IDENTIFICATION</scope>
    <source>
        <tissue evidence="28">Leaf</tissue>
    </source>
</reference>
<evidence type="ECO:0000256" key="15">
    <source>
        <dbReference type="ARBA" id="ARBA00050234"/>
    </source>
</evidence>
<dbReference type="SUPFAM" id="SSF48264">
    <property type="entry name" value="Cytochrome P450"/>
    <property type="match status" value="1"/>
</dbReference>
<evidence type="ECO:0000256" key="20">
    <source>
        <dbReference type="ARBA" id="ARBA00076244"/>
    </source>
</evidence>
<evidence type="ECO:0000256" key="4">
    <source>
        <dbReference type="ARBA" id="ARBA00010617"/>
    </source>
</evidence>
<comment type="pathway">
    <text evidence="17">Steroid biosynthesis.</text>
</comment>
<evidence type="ECO:0000256" key="3">
    <source>
        <dbReference type="ARBA" id="ARBA00004972"/>
    </source>
</evidence>
<evidence type="ECO:0000256" key="23">
    <source>
        <dbReference type="ARBA" id="ARBA00084112"/>
    </source>
</evidence>
<dbReference type="InterPro" id="IPR002401">
    <property type="entry name" value="Cyt_P450_E_grp-I"/>
</dbReference>
<comment type="catalytic activity">
    <reaction evidence="15">
        <text>(22S,24R)-22-hydroxy-5alpha-ergostan-3-one + reduced [NADPH--hemoprotein reductase] + O2 = 3-dehydro-6-deoxoteasterone + oxidized [NADPH--hemoprotein reductase] + H2O + H(+)</text>
        <dbReference type="Rhea" id="RHEA:27325"/>
        <dbReference type="Rhea" id="RHEA-COMP:11964"/>
        <dbReference type="Rhea" id="RHEA-COMP:11965"/>
        <dbReference type="ChEBI" id="CHEBI:15377"/>
        <dbReference type="ChEBI" id="CHEBI:15378"/>
        <dbReference type="ChEBI" id="CHEBI:15379"/>
        <dbReference type="ChEBI" id="CHEBI:20710"/>
        <dbReference type="ChEBI" id="CHEBI:57618"/>
        <dbReference type="ChEBI" id="CHEBI:58210"/>
        <dbReference type="ChEBI" id="CHEBI:59411"/>
        <dbReference type="EC" id="1.14.14.147"/>
    </reaction>
</comment>
<evidence type="ECO:0000256" key="2">
    <source>
        <dbReference type="ARBA" id="ARBA00004389"/>
    </source>
</evidence>
<evidence type="ECO:0000256" key="26">
    <source>
        <dbReference type="SAM" id="Phobius"/>
    </source>
</evidence>
<evidence type="ECO:0000256" key="6">
    <source>
        <dbReference type="ARBA" id="ARBA00022692"/>
    </source>
</evidence>
<dbReference type="PANTHER" id="PTHR24286">
    <property type="entry name" value="CYTOCHROME P450 26"/>
    <property type="match status" value="1"/>
</dbReference>
<protein>
    <recommendedName>
        <fullName evidence="18">22alpha-hydroxysteroid 23-monooxygenase</fullName>
        <ecNumber evidence="18">1.14.14.147</ecNumber>
    </recommendedName>
    <alternativeName>
        <fullName evidence="21">(22R,23R)-22,23-dihydroxy-campest-4-en-3-one synthase</fullName>
    </alternativeName>
    <alternativeName>
        <fullName evidence="22">(22R,23R)-22,23-dihydroxycampesterol synthase</fullName>
    </alternativeName>
    <alternativeName>
        <fullName evidence="19">6-deoxoteasterone synthase</fullName>
    </alternativeName>
    <alternativeName>
        <fullName evidence="20">Teasterone synthase</fullName>
    </alternativeName>
</protein>
<dbReference type="GO" id="GO:0016709">
    <property type="term" value="F:oxidoreductase activity, acting on paired donors, with incorporation or reduction of molecular oxygen, NAD(P)H as one donor, and incorporation of one atom of oxygen"/>
    <property type="evidence" value="ECO:0007669"/>
    <property type="project" value="TreeGrafter"/>
</dbReference>
<evidence type="ECO:0000256" key="13">
    <source>
        <dbReference type="ARBA" id="ARBA00023136"/>
    </source>
</evidence>
<evidence type="ECO:0000256" key="21">
    <source>
        <dbReference type="ARBA" id="ARBA00078776"/>
    </source>
</evidence>
<keyword evidence="9 26" id="KW-1133">Transmembrane helix</keyword>
<dbReference type="GO" id="GO:0016132">
    <property type="term" value="P:brassinosteroid biosynthetic process"/>
    <property type="evidence" value="ECO:0007669"/>
    <property type="project" value="UniProtKB-KW"/>
</dbReference>
<evidence type="ECO:0000256" key="8">
    <source>
        <dbReference type="ARBA" id="ARBA00022955"/>
    </source>
</evidence>
<name>A0A9W3BU33_RAPSA</name>
<evidence type="ECO:0000256" key="9">
    <source>
        <dbReference type="ARBA" id="ARBA00022989"/>
    </source>
</evidence>